<sequence length="355" mass="37661">MMTSVAAARTLISVNEALGFGPEPPMPLTAEEAEEAAEAEGLTLARSDKSPTGFKGVYVRKAKLQRPYGAFATYSGHSHFLGSSVTPQEAALAIARRLAQKGMTTLAAAPAPSEPMSSEEAEAPAPSEPMTSEEAEAAAAAENLTLVRSDKSATGFKGVKNAVGSRPYSAREWCDGYTIDLGRFATAAEAALALARRRRRAEARVASGGTRGEKECPICLETLESIGGLVKTACPGGHIFHRSCLYRYFGDGCTADCPMCRHPVNKGEETPLPRPDETPPKQRRIPGFNSREMDGRAGLVLTRPKRAAPSEGGPSKRPPSATTSAVEVRQAVGELPRQSSRVCARMGLPTEHAVR</sequence>
<evidence type="ECO:0000256" key="2">
    <source>
        <dbReference type="ARBA" id="ARBA00022771"/>
    </source>
</evidence>
<reference evidence="8" key="1">
    <citation type="journal article" date="2013" name="Nature">
        <title>Pan genome of the phytoplankton Emiliania underpins its global distribution.</title>
        <authorList>
            <person name="Read B.A."/>
            <person name="Kegel J."/>
            <person name="Klute M.J."/>
            <person name="Kuo A."/>
            <person name="Lefebvre S.C."/>
            <person name="Maumus F."/>
            <person name="Mayer C."/>
            <person name="Miller J."/>
            <person name="Monier A."/>
            <person name="Salamov A."/>
            <person name="Young J."/>
            <person name="Aguilar M."/>
            <person name="Claverie J.M."/>
            <person name="Frickenhaus S."/>
            <person name="Gonzalez K."/>
            <person name="Herman E.K."/>
            <person name="Lin Y.C."/>
            <person name="Napier J."/>
            <person name="Ogata H."/>
            <person name="Sarno A.F."/>
            <person name="Shmutz J."/>
            <person name="Schroeder D."/>
            <person name="de Vargas C."/>
            <person name="Verret F."/>
            <person name="von Dassow P."/>
            <person name="Valentin K."/>
            <person name="Van de Peer Y."/>
            <person name="Wheeler G."/>
            <person name="Dacks J.B."/>
            <person name="Delwiche C.F."/>
            <person name="Dyhrman S.T."/>
            <person name="Glockner G."/>
            <person name="John U."/>
            <person name="Richards T."/>
            <person name="Worden A.Z."/>
            <person name="Zhang X."/>
            <person name="Grigoriev I.V."/>
            <person name="Allen A.E."/>
            <person name="Bidle K."/>
            <person name="Borodovsky M."/>
            <person name="Bowler C."/>
            <person name="Brownlee C."/>
            <person name="Cock J.M."/>
            <person name="Elias M."/>
            <person name="Gladyshev V.N."/>
            <person name="Groth M."/>
            <person name="Guda C."/>
            <person name="Hadaegh A."/>
            <person name="Iglesias-Rodriguez M.D."/>
            <person name="Jenkins J."/>
            <person name="Jones B.M."/>
            <person name="Lawson T."/>
            <person name="Leese F."/>
            <person name="Lindquist E."/>
            <person name="Lobanov A."/>
            <person name="Lomsadze A."/>
            <person name="Malik S.B."/>
            <person name="Marsh M.E."/>
            <person name="Mackinder L."/>
            <person name="Mock T."/>
            <person name="Mueller-Roeber B."/>
            <person name="Pagarete A."/>
            <person name="Parker M."/>
            <person name="Probert I."/>
            <person name="Quesneville H."/>
            <person name="Raines C."/>
            <person name="Rensing S.A."/>
            <person name="Riano-Pachon D.M."/>
            <person name="Richier S."/>
            <person name="Rokitta S."/>
            <person name="Shiraiwa Y."/>
            <person name="Soanes D.M."/>
            <person name="van der Giezen M."/>
            <person name="Wahlund T.M."/>
            <person name="Williams B."/>
            <person name="Wilson W."/>
            <person name="Wolfe G."/>
            <person name="Wurch L.L."/>
        </authorList>
    </citation>
    <scope>NUCLEOTIDE SEQUENCE</scope>
</reference>
<keyword evidence="8" id="KW-1185">Reference proteome</keyword>
<dbReference type="GO" id="GO:0061630">
    <property type="term" value="F:ubiquitin protein ligase activity"/>
    <property type="evidence" value="ECO:0007669"/>
    <property type="project" value="TreeGrafter"/>
</dbReference>
<feature type="region of interest" description="Disordered" evidence="5">
    <location>
        <begin position="108"/>
        <end position="139"/>
    </location>
</feature>
<evidence type="ECO:0000256" key="4">
    <source>
        <dbReference type="PROSITE-ProRule" id="PRU00175"/>
    </source>
</evidence>
<dbReference type="PaxDb" id="2903-EOD05692"/>
<keyword evidence="1" id="KW-0479">Metal-binding</keyword>
<dbReference type="InterPro" id="IPR013083">
    <property type="entry name" value="Znf_RING/FYVE/PHD"/>
</dbReference>
<keyword evidence="2 4" id="KW-0863">Zinc-finger</keyword>
<feature type="region of interest" description="Disordered" evidence="5">
    <location>
        <begin position="267"/>
        <end position="355"/>
    </location>
</feature>
<dbReference type="PANTHER" id="PTHR22763">
    <property type="entry name" value="RING ZINC FINGER PROTEIN"/>
    <property type="match status" value="1"/>
</dbReference>
<evidence type="ECO:0000313" key="7">
    <source>
        <dbReference type="EnsemblProtists" id="EOD05692"/>
    </source>
</evidence>
<dbReference type="Gene3D" id="3.30.40.10">
    <property type="entry name" value="Zinc/RING finger domain, C3HC4 (zinc finger)"/>
    <property type="match status" value="1"/>
</dbReference>
<dbReference type="Pfam" id="PF13639">
    <property type="entry name" value="zf-RING_2"/>
    <property type="match status" value="1"/>
</dbReference>
<dbReference type="AlphaFoldDB" id="A0A0D3I357"/>
<dbReference type="GeneID" id="17251839"/>
<dbReference type="PROSITE" id="PS50089">
    <property type="entry name" value="ZF_RING_2"/>
    <property type="match status" value="1"/>
</dbReference>
<dbReference type="EnsemblProtists" id="EOD05692">
    <property type="protein sequence ID" value="EOD05692"/>
    <property type="gene ID" value="EMIHUDRAFT_121450"/>
</dbReference>
<dbReference type="RefSeq" id="XP_005758121.1">
    <property type="nucleotide sequence ID" value="XM_005758064.1"/>
</dbReference>
<dbReference type="Proteomes" id="UP000013827">
    <property type="component" value="Unassembled WGS sequence"/>
</dbReference>
<protein>
    <recommendedName>
        <fullName evidence="6">RING-type domain-containing protein</fullName>
    </recommendedName>
</protein>
<accession>A0A0D3I357</accession>
<dbReference type="InterPro" id="IPR050731">
    <property type="entry name" value="HRD1_E3_ubiq-ligases"/>
</dbReference>
<dbReference type="SMART" id="SM00184">
    <property type="entry name" value="RING"/>
    <property type="match status" value="1"/>
</dbReference>
<dbReference type="GO" id="GO:0043161">
    <property type="term" value="P:proteasome-mediated ubiquitin-dependent protein catabolic process"/>
    <property type="evidence" value="ECO:0007669"/>
    <property type="project" value="TreeGrafter"/>
</dbReference>
<dbReference type="HOGENOM" id="CLU_781763_0_0_1"/>
<dbReference type="GO" id="GO:0008270">
    <property type="term" value="F:zinc ion binding"/>
    <property type="evidence" value="ECO:0007669"/>
    <property type="project" value="UniProtKB-KW"/>
</dbReference>
<reference evidence="7" key="2">
    <citation type="submission" date="2024-10" db="UniProtKB">
        <authorList>
            <consortium name="EnsemblProtists"/>
        </authorList>
    </citation>
    <scope>IDENTIFICATION</scope>
</reference>
<evidence type="ECO:0000259" key="6">
    <source>
        <dbReference type="PROSITE" id="PS50089"/>
    </source>
</evidence>
<evidence type="ECO:0000256" key="3">
    <source>
        <dbReference type="ARBA" id="ARBA00022833"/>
    </source>
</evidence>
<organism evidence="7 8">
    <name type="scientific">Emiliania huxleyi (strain CCMP1516)</name>
    <dbReference type="NCBI Taxonomy" id="280463"/>
    <lineage>
        <taxon>Eukaryota</taxon>
        <taxon>Haptista</taxon>
        <taxon>Haptophyta</taxon>
        <taxon>Prymnesiophyceae</taxon>
        <taxon>Isochrysidales</taxon>
        <taxon>Noelaerhabdaceae</taxon>
        <taxon>Emiliania</taxon>
    </lineage>
</organism>
<evidence type="ECO:0000256" key="1">
    <source>
        <dbReference type="ARBA" id="ARBA00022723"/>
    </source>
</evidence>
<dbReference type="SUPFAM" id="SSF57850">
    <property type="entry name" value="RING/U-box"/>
    <property type="match status" value="1"/>
</dbReference>
<feature type="domain" description="RING-type" evidence="6">
    <location>
        <begin position="216"/>
        <end position="261"/>
    </location>
</feature>
<feature type="compositionally biased region" description="Basic and acidic residues" evidence="5">
    <location>
        <begin position="267"/>
        <end position="280"/>
    </location>
</feature>
<proteinExistence type="predicted"/>
<dbReference type="KEGG" id="ehx:EMIHUDRAFT_121450"/>
<dbReference type="InterPro" id="IPR001841">
    <property type="entry name" value="Znf_RING"/>
</dbReference>
<dbReference type="GO" id="GO:0012505">
    <property type="term" value="C:endomembrane system"/>
    <property type="evidence" value="ECO:0007669"/>
    <property type="project" value="TreeGrafter"/>
</dbReference>
<name>A0A0D3I357_EMIH1</name>
<evidence type="ECO:0000256" key="5">
    <source>
        <dbReference type="SAM" id="MobiDB-lite"/>
    </source>
</evidence>
<evidence type="ECO:0000313" key="8">
    <source>
        <dbReference type="Proteomes" id="UP000013827"/>
    </source>
</evidence>
<keyword evidence="3" id="KW-0862">Zinc</keyword>